<dbReference type="OrthoDB" id="337038at2759"/>
<evidence type="ECO:0000259" key="3">
    <source>
        <dbReference type="SMART" id="SM00198"/>
    </source>
</evidence>
<accession>A0A6P3WE91</accession>
<dbReference type="InterPro" id="IPR014044">
    <property type="entry name" value="CAP_dom"/>
</dbReference>
<dbReference type="PRINTS" id="PR00837">
    <property type="entry name" value="V5TPXLIKE"/>
</dbReference>
<name>A0A6P3WE91_CLUHA</name>
<feature type="region of interest" description="Disordered" evidence="1">
    <location>
        <begin position="203"/>
        <end position="267"/>
    </location>
</feature>
<evidence type="ECO:0000313" key="5">
    <source>
        <dbReference type="RefSeq" id="XP_012696439.1"/>
    </source>
</evidence>
<evidence type="ECO:0000256" key="2">
    <source>
        <dbReference type="SAM" id="SignalP"/>
    </source>
</evidence>
<feature type="compositionally biased region" description="Pro residues" evidence="1">
    <location>
        <begin position="221"/>
        <end position="235"/>
    </location>
</feature>
<dbReference type="InterPro" id="IPR001283">
    <property type="entry name" value="CRISP-related"/>
</dbReference>
<dbReference type="AlphaFoldDB" id="A0A6P3WE91"/>
<dbReference type="PROSITE" id="PS01010">
    <property type="entry name" value="CRISP_2"/>
    <property type="match status" value="1"/>
</dbReference>
<proteinExistence type="predicted"/>
<reference evidence="5" key="1">
    <citation type="submission" date="2025-08" db="UniProtKB">
        <authorList>
            <consortium name="RefSeq"/>
        </authorList>
    </citation>
    <scope>IDENTIFICATION</scope>
</reference>
<dbReference type="PROSITE" id="PS01009">
    <property type="entry name" value="CRISP_1"/>
    <property type="match status" value="1"/>
</dbReference>
<gene>
    <name evidence="5" type="primary">LOC105912074</name>
</gene>
<dbReference type="Pfam" id="PF00188">
    <property type="entry name" value="CAP"/>
    <property type="match status" value="1"/>
</dbReference>
<keyword evidence="4" id="KW-1185">Reference proteome</keyword>
<organism evidence="4 5">
    <name type="scientific">Clupea harengus</name>
    <name type="common">Atlantic herring</name>
    <dbReference type="NCBI Taxonomy" id="7950"/>
    <lineage>
        <taxon>Eukaryota</taxon>
        <taxon>Metazoa</taxon>
        <taxon>Chordata</taxon>
        <taxon>Craniata</taxon>
        <taxon>Vertebrata</taxon>
        <taxon>Euteleostomi</taxon>
        <taxon>Actinopterygii</taxon>
        <taxon>Neopterygii</taxon>
        <taxon>Teleostei</taxon>
        <taxon>Clupei</taxon>
        <taxon>Clupeiformes</taxon>
        <taxon>Clupeoidei</taxon>
        <taxon>Clupeidae</taxon>
        <taxon>Clupea</taxon>
    </lineage>
</organism>
<feature type="region of interest" description="Disordered" evidence="1">
    <location>
        <begin position="292"/>
        <end position="321"/>
    </location>
</feature>
<dbReference type="RefSeq" id="XP_012696439.1">
    <property type="nucleotide sequence ID" value="XM_012840985.3"/>
</dbReference>
<feature type="signal peptide" evidence="2">
    <location>
        <begin position="1"/>
        <end position="27"/>
    </location>
</feature>
<feature type="compositionally biased region" description="Low complexity" evidence="1">
    <location>
        <begin position="247"/>
        <end position="256"/>
    </location>
</feature>
<dbReference type="SUPFAM" id="SSF55797">
    <property type="entry name" value="PR-1-like"/>
    <property type="match status" value="1"/>
</dbReference>
<dbReference type="InterPro" id="IPR035940">
    <property type="entry name" value="CAP_sf"/>
</dbReference>
<feature type="domain" description="SCP" evidence="3">
    <location>
        <begin position="32"/>
        <end position="173"/>
    </location>
</feature>
<feature type="chain" id="PRO_5027901968" evidence="2">
    <location>
        <begin position="28"/>
        <end position="340"/>
    </location>
</feature>
<dbReference type="Proteomes" id="UP000515152">
    <property type="component" value="Chromosome 4"/>
</dbReference>
<evidence type="ECO:0000313" key="4">
    <source>
        <dbReference type="Proteomes" id="UP000515152"/>
    </source>
</evidence>
<dbReference type="Gene3D" id="3.40.33.10">
    <property type="entry name" value="CAP"/>
    <property type="match status" value="1"/>
</dbReference>
<dbReference type="InterPro" id="IPR018244">
    <property type="entry name" value="Allrgn_V5/Tpx1_CS"/>
</dbReference>
<dbReference type="SMART" id="SM00198">
    <property type="entry name" value="SCP"/>
    <property type="match status" value="1"/>
</dbReference>
<dbReference type="PANTHER" id="PTHR10334">
    <property type="entry name" value="CYSTEINE-RICH SECRETORY PROTEIN-RELATED"/>
    <property type="match status" value="1"/>
</dbReference>
<dbReference type="GeneID" id="105912074"/>
<sequence>MFFTREEVFNAACVCACVCALLAVSSAQLTEDEQQVILEQHNLRRAQVDPAAVYMRKMSWDENLKIVAEGYAAKCRWDHNPELEDIGENLYVTNGPLDPVEAIHKWFKEHENYNYTSNECDEGEMCGHYTQVVWADSHKVGCAAHLCEEIEGISFGKAIILVCNYFPTGNYEGEKPYAEGEFCSRCPEDVPRCEDFLCVPEEHPSEEPDLTESWATETAPSPEPPGTAPPLPPSATPAEDSAPEDPPSASSSASPAGEGGAEGTPPVERRVEVDLSLEEVWMDVDLLLQAHTPRSSAPEAGGRGRSEVKTHKGTSSASGAWQRVGPGMLLLIGLGTCLLA</sequence>
<keyword evidence="2" id="KW-0732">Signal</keyword>
<dbReference type="GO" id="GO:0005576">
    <property type="term" value="C:extracellular region"/>
    <property type="evidence" value="ECO:0007669"/>
    <property type="project" value="InterPro"/>
</dbReference>
<protein>
    <submittedName>
        <fullName evidence="5">Peptidase inhibitor 16</fullName>
    </submittedName>
</protein>
<dbReference type="KEGG" id="char:105912074"/>
<evidence type="ECO:0000256" key="1">
    <source>
        <dbReference type="SAM" id="MobiDB-lite"/>
    </source>
</evidence>